<feature type="domain" description="Helitron helicase-like" evidence="1">
    <location>
        <begin position="90"/>
        <end position="180"/>
    </location>
</feature>
<dbReference type="Proteomes" id="UP000198211">
    <property type="component" value="Unassembled WGS sequence"/>
</dbReference>
<organism evidence="2 3">
    <name type="scientific">Phytophthora megakarya</name>
    <dbReference type="NCBI Taxonomy" id="4795"/>
    <lineage>
        <taxon>Eukaryota</taxon>
        <taxon>Sar</taxon>
        <taxon>Stramenopiles</taxon>
        <taxon>Oomycota</taxon>
        <taxon>Peronosporomycetes</taxon>
        <taxon>Peronosporales</taxon>
        <taxon>Peronosporaceae</taxon>
        <taxon>Phytophthora</taxon>
    </lineage>
</organism>
<accession>A0A225UNI8</accession>
<proteinExistence type="predicted"/>
<keyword evidence="2" id="KW-0067">ATP-binding</keyword>
<gene>
    <name evidence="2" type="ORF">PHMEG_00035709</name>
</gene>
<dbReference type="AlphaFoldDB" id="A0A225UNI8"/>
<reference evidence="3" key="1">
    <citation type="submission" date="2017-03" db="EMBL/GenBank/DDBJ databases">
        <title>Phytopthora megakarya and P. palmivora, two closely related causual agents of cacao black pod achieved similar genome size and gene model numbers by different mechanisms.</title>
        <authorList>
            <person name="Ali S."/>
            <person name="Shao J."/>
            <person name="Larry D.J."/>
            <person name="Kronmiller B."/>
            <person name="Shen D."/>
            <person name="Strem M.D."/>
            <person name="Melnick R.L."/>
            <person name="Guiltinan M.J."/>
            <person name="Tyler B.M."/>
            <person name="Meinhardt L.W."/>
            <person name="Bailey B.A."/>
        </authorList>
    </citation>
    <scope>NUCLEOTIDE SEQUENCE [LARGE SCALE GENOMIC DNA]</scope>
    <source>
        <strain evidence="3">zdho120</strain>
    </source>
</reference>
<dbReference type="GO" id="GO:0004386">
    <property type="term" value="F:helicase activity"/>
    <property type="evidence" value="ECO:0007669"/>
    <property type="project" value="UniProtKB-KW"/>
</dbReference>
<keyword evidence="3" id="KW-1185">Reference proteome</keyword>
<protein>
    <submittedName>
        <fullName evidence="2">Helicasea</fullName>
    </submittedName>
</protein>
<name>A0A225UNI8_9STRA</name>
<keyword evidence="2" id="KW-0378">Hydrolase</keyword>
<dbReference type="EMBL" id="NBNE01014223">
    <property type="protein sequence ID" value="OWY94528.1"/>
    <property type="molecule type" value="Genomic_DNA"/>
</dbReference>
<evidence type="ECO:0000313" key="2">
    <source>
        <dbReference type="EMBL" id="OWY94528.1"/>
    </source>
</evidence>
<dbReference type="InterPro" id="IPR025476">
    <property type="entry name" value="Helitron_helicase-like"/>
</dbReference>
<sequence length="377" mass="43050">MFRIEETIELQVNNSDTRTETERLVDAVNDVEGHSVYELFPTLFPDGMGGLTSIVNSEFRIHEYSLADNCCHLVKWHDRRFAIHGSFKFTLSAADTVWPDFFVACDPSLTLEDARHLNSKQRQEYLNHYPDIASRFFSRRFKAFFEHILCGRSKPLGEIEDYFWRVEFQRGGPPHIHALLWIKNAPDIIAMSETELGKLELTRFIDSHISVLTKSVTDLEKYQCTTCENGRTSDIDIIAFRPPSNDSDAWNSNLSHLIHRVQQHNCTTGSSCRKKGTSCRFGFPKERRDHTEVEVKRASDGTPLITVHLKRTSPSVNNYSPILLGSWGANMDIQLIGNAYGAAEYTAAYVSKSEPDRIRFKKVITDAVNRCRSNLPN</sequence>
<evidence type="ECO:0000313" key="3">
    <source>
        <dbReference type="Proteomes" id="UP000198211"/>
    </source>
</evidence>
<dbReference type="OrthoDB" id="126226at2759"/>
<evidence type="ECO:0000259" key="1">
    <source>
        <dbReference type="Pfam" id="PF14214"/>
    </source>
</evidence>
<dbReference type="Pfam" id="PF14214">
    <property type="entry name" value="Helitron_like_N"/>
    <property type="match status" value="1"/>
</dbReference>
<keyword evidence="2" id="KW-0547">Nucleotide-binding</keyword>
<comment type="caution">
    <text evidence="2">The sequence shown here is derived from an EMBL/GenBank/DDBJ whole genome shotgun (WGS) entry which is preliminary data.</text>
</comment>
<keyword evidence="2" id="KW-0347">Helicase</keyword>